<dbReference type="EMBL" id="CM035434">
    <property type="protein sequence ID" value="KAH7291980.1"/>
    <property type="molecule type" value="Genomic_DNA"/>
</dbReference>
<sequence length="67" mass="7932">MSKHLNWFFMLSSMRTVYCKSSPFDVPPILTFKKPLCKVKIGKLSLNSTYPLPWRKTLYLSRNSLYK</sequence>
<reference evidence="2" key="1">
    <citation type="submission" date="2021-08" db="EMBL/GenBank/DDBJ databases">
        <title>WGS assembly of Ceratopteris richardii.</title>
        <authorList>
            <person name="Marchant D.B."/>
            <person name="Chen G."/>
            <person name="Jenkins J."/>
            <person name="Shu S."/>
            <person name="Leebens-Mack J."/>
            <person name="Grimwood J."/>
            <person name="Schmutz J."/>
            <person name="Soltis P."/>
            <person name="Soltis D."/>
            <person name="Chen Z.-H."/>
        </authorList>
    </citation>
    <scope>NUCLEOTIDE SEQUENCE</scope>
    <source>
        <strain evidence="2">Whitten #5841</strain>
        <tissue evidence="2">Leaf</tissue>
    </source>
</reference>
<evidence type="ECO:0000313" key="3">
    <source>
        <dbReference type="Proteomes" id="UP000825935"/>
    </source>
</evidence>
<name>A0A8T2R7J4_CERRI</name>
<evidence type="ECO:0000256" key="1">
    <source>
        <dbReference type="SAM" id="SignalP"/>
    </source>
</evidence>
<evidence type="ECO:0000313" key="2">
    <source>
        <dbReference type="EMBL" id="KAH7291980.1"/>
    </source>
</evidence>
<accession>A0A8T2R7J4</accession>
<dbReference type="Proteomes" id="UP000825935">
    <property type="component" value="Chromosome 29"/>
</dbReference>
<feature type="chain" id="PRO_5035778656" evidence="1">
    <location>
        <begin position="20"/>
        <end position="67"/>
    </location>
</feature>
<keyword evidence="3" id="KW-1185">Reference proteome</keyword>
<dbReference type="AlphaFoldDB" id="A0A8T2R7J4"/>
<gene>
    <name evidence="2" type="ORF">KP509_29G044700</name>
</gene>
<proteinExistence type="predicted"/>
<keyword evidence="1" id="KW-0732">Signal</keyword>
<organism evidence="2 3">
    <name type="scientific">Ceratopteris richardii</name>
    <name type="common">Triangle waterfern</name>
    <dbReference type="NCBI Taxonomy" id="49495"/>
    <lineage>
        <taxon>Eukaryota</taxon>
        <taxon>Viridiplantae</taxon>
        <taxon>Streptophyta</taxon>
        <taxon>Embryophyta</taxon>
        <taxon>Tracheophyta</taxon>
        <taxon>Polypodiopsida</taxon>
        <taxon>Polypodiidae</taxon>
        <taxon>Polypodiales</taxon>
        <taxon>Pteridineae</taxon>
        <taxon>Pteridaceae</taxon>
        <taxon>Parkerioideae</taxon>
        <taxon>Ceratopteris</taxon>
    </lineage>
</organism>
<feature type="signal peptide" evidence="1">
    <location>
        <begin position="1"/>
        <end position="19"/>
    </location>
</feature>
<protein>
    <submittedName>
        <fullName evidence="2">Uncharacterized protein</fullName>
    </submittedName>
</protein>
<comment type="caution">
    <text evidence="2">The sequence shown here is derived from an EMBL/GenBank/DDBJ whole genome shotgun (WGS) entry which is preliminary data.</text>
</comment>